<proteinExistence type="predicted"/>
<sequence length="287" mass="32407">MDPKAPMINQKLEDFLQSSDMRVPCMECSEEERKKKIGGWRLTMLVEHIAIRHRESARQYFTHHCTYEGCKAKFALPVYACLHDHREFVVPTDLIDGFKKIAKSGTAQRDEHAYQDELYKLVIKSVLHSFVNKLEGSRTPPRVDDVDGSYSLRTPVYGEELPTRLSSYSRLSSTAHSSIIESPPHGYSSVPSRFSAQRNKDLKPERPSYTANNYRDVPAKLSTDSPLLSRQCKLPCRIEQVPGRTEKPWPYAGSEAAVKRYDGATTHQLSPTAFPRALAYAAAFAVG</sequence>
<organism evidence="2 3">
    <name type="scientific">Mesorhabditis spiculigera</name>
    <dbReference type="NCBI Taxonomy" id="96644"/>
    <lineage>
        <taxon>Eukaryota</taxon>
        <taxon>Metazoa</taxon>
        <taxon>Ecdysozoa</taxon>
        <taxon>Nematoda</taxon>
        <taxon>Chromadorea</taxon>
        <taxon>Rhabditida</taxon>
        <taxon>Rhabditina</taxon>
        <taxon>Rhabditomorpha</taxon>
        <taxon>Rhabditoidea</taxon>
        <taxon>Rhabditidae</taxon>
        <taxon>Mesorhabditinae</taxon>
        <taxon>Mesorhabditis</taxon>
    </lineage>
</organism>
<dbReference type="AlphaFoldDB" id="A0AA36D033"/>
<evidence type="ECO:0000313" key="3">
    <source>
        <dbReference type="Proteomes" id="UP001177023"/>
    </source>
</evidence>
<feature type="region of interest" description="Disordered" evidence="1">
    <location>
        <begin position="178"/>
        <end position="213"/>
    </location>
</feature>
<name>A0AA36D033_9BILA</name>
<protein>
    <submittedName>
        <fullName evidence="2">Uncharacterized protein</fullName>
    </submittedName>
</protein>
<evidence type="ECO:0000313" key="2">
    <source>
        <dbReference type="EMBL" id="CAJ0578241.1"/>
    </source>
</evidence>
<evidence type="ECO:0000256" key="1">
    <source>
        <dbReference type="SAM" id="MobiDB-lite"/>
    </source>
</evidence>
<comment type="caution">
    <text evidence="2">The sequence shown here is derived from an EMBL/GenBank/DDBJ whole genome shotgun (WGS) entry which is preliminary data.</text>
</comment>
<keyword evidence="3" id="KW-1185">Reference proteome</keyword>
<reference evidence="2" key="1">
    <citation type="submission" date="2023-06" db="EMBL/GenBank/DDBJ databases">
        <authorList>
            <person name="Delattre M."/>
        </authorList>
    </citation>
    <scope>NUCLEOTIDE SEQUENCE</scope>
    <source>
        <strain evidence="2">AF72</strain>
    </source>
</reference>
<dbReference type="EMBL" id="CATQJA010002653">
    <property type="protein sequence ID" value="CAJ0578241.1"/>
    <property type="molecule type" value="Genomic_DNA"/>
</dbReference>
<dbReference type="Proteomes" id="UP001177023">
    <property type="component" value="Unassembled WGS sequence"/>
</dbReference>
<gene>
    <name evidence="2" type="ORF">MSPICULIGERA_LOCUS16501</name>
</gene>
<accession>A0AA36D033</accession>
<feature type="non-terminal residue" evidence="2">
    <location>
        <position position="287"/>
    </location>
</feature>